<sequence>MKKIRTNINKWFDRLEESWQALPLYKQQRYTLYFFGAYLLLTAGVIFKVCYDTASSEHSMNIEHIKNPVLKKKESPARLQDTLVTILKDKIYERR</sequence>
<dbReference type="Proteomes" id="UP000474567">
    <property type="component" value="Unassembled WGS sequence"/>
</dbReference>
<keyword evidence="1" id="KW-0812">Transmembrane</keyword>
<reference evidence="2 3" key="1">
    <citation type="submission" date="2020-02" db="EMBL/GenBank/DDBJ databases">
        <authorList>
            <person name="Criscuolo A."/>
        </authorList>
    </citation>
    <scope>NUCLEOTIDE SEQUENCE [LARGE SCALE GENOMIC DNA]</scope>
    <source>
        <strain evidence="2">CECT7796</strain>
    </source>
</reference>
<dbReference type="EMBL" id="CADCST010000077">
    <property type="protein sequence ID" value="CAA9197657.1"/>
    <property type="molecule type" value="Genomic_DNA"/>
</dbReference>
<evidence type="ECO:0000313" key="2">
    <source>
        <dbReference type="EMBL" id="CAA9197657.1"/>
    </source>
</evidence>
<dbReference type="RefSeq" id="WP_173965757.1">
    <property type="nucleotide sequence ID" value="NZ_CADCST010000077.1"/>
</dbReference>
<organism evidence="2 3">
    <name type="scientific">Flavobacterium collinsii</name>
    <dbReference type="NCBI Taxonomy" id="1114861"/>
    <lineage>
        <taxon>Bacteria</taxon>
        <taxon>Pseudomonadati</taxon>
        <taxon>Bacteroidota</taxon>
        <taxon>Flavobacteriia</taxon>
        <taxon>Flavobacteriales</taxon>
        <taxon>Flavobacteriaceae</taxon>
        <taxon>Flavobacterium</taxon>
    </lineage>
</organism>
<keyword evidence="1" id="KW-0472">Membrane</keyword>
<evidence type="ECO:0000256" key="1">
    <source>
        <dbReference type="SAM" id="Phobius"/>
    </source>
</evidence>
<keyword evidence="1" id="KW-1133">Transmembrane helix</keyword>
<protein>
    <recommendedName>
        <fullName evidence="4">Nitrogen regulatory IIA protein</fullName>
    </recommendedName>
</protein>
<accession>A0ABM8KHM9</accession>
<evidence type="ECO:0000313" key="3">
    <source>
        <dbReference type="Proteomes" id="UP000474567"/>
    </source>
</evidence>
<comment type="caution">
    <text evidence="2">The sequence shown here is derived from an EMBL/GenBank/DDBJ whole genome shotgun (WGS) entry which is preliminary data.</text>
</comment>
<keyword evidence="3" id="KW-1185">Reference proteome</keyword>
<evidence type="ECO:0008006" key="4">
    <source>
        <dbReference type="Google" id="ProtNLM"/>
    </source>
</evidence>
<proteinExistence type="predicted"/>
<feature type="transmembrane region" description="Helical" evidence="1">
    <location>
        <begin position="30"/>
        <end position="51"/>
    </location>
</feature>
<gene>
    <name evidence="2" type="ORF">FLACOL7796_01779</name>
</gene>
<name>A0ABM8KHM9_9FLAO</name>